<dbReference type="FunFam" id="3.40.50.720:FF:000009">
    <property type="entry name" value="Fatty oxidation complex, alpha subunit"/>
    <property type="match status" value="1"/>
</dbReference>
<dbReference type="Pfam" id="PF02737">
    <property type="entry name" value="3HCDH_N"/>
    <property type="match status" value="1"/>
</dbReference>
<keyword evidence="1" id="KW-0560">Oxidoreductase</keyword>
<evidence type="ECO:0000313" key="5">
    <source>
        <dbReference type="EMBL" id="CAB4943717.1"/>
    </source>
</evidence>
<accession>A0A6J7Q9U0</accession>
<dbReference type="EMBL" id="CAFBOS010000178">
    <property type="protein sequence ID" value="CAB5013751.1"/>
    <property type="molecule type" value="Genomic_DNA"/>
</dbReference>
<gene>
    <name evidence="4" type="ORF">UFOPK3139_03326</name>
    <name evidence="5" type="ORF">UFOPK3543_03395</name>
    <name evidence="6" type="ORF">UFOPK3967_02380</name>
</gene>
<feature type="domain" description="3-hydroxyacyl-CoA dehydrogenase NAD binding" evidence="3">
    <location>
        <begin position="7"/>
        <end position="188"/>
    </location>
</feature>
<organism evidence="6">
    <name type="scientific">freshwater metagenome</name>
    <dbReference type="NCBI Taxonomy" id="449393"/>
    <lineage>
        <taxon>unclassified sequences</taxon>
        <taxon>metagenomes</taxon>
        <taxon>ecological metagenomes</taxon>
    </lineage>
</organism>
<dbReference type="EMBL" id="CAFABA010000254">
    <property type="protein sequence ID" value="CAB4836880.1"/>
    <property type="molecule type" value="Genomic_DNA"/>
</dbReference>
<reference evidence="6" key="1">
    <citation type="submission" date="2020-05" db="EMBL/GenBank/DDBJ databases">
        <authorList>
            <person name="Chiriac C."/>
            <person name="Salcher M."/>
            <person name="Ghai R."/>
            <person name="Kavagutti S V."/>
        </authorList>
    </citation>
    <scope>NUCLEOTIDE SEQUENCE</scope>
</reference>
<dbReference type="InterPro" id="IPR022694">
    <property type="entry name" value="3-OHacyl-CoA_DH"/>
</dbReference>
<evidence type="ECO:0000259" key="2">
    <source>
        <dbReference type="Pfam" id="PF00725"/>
    </source>
</evidence>
<proteinExistence type="predicted"/>
<dbReference type="Gene3D" id="3.40.50.720">
    <property type="entry name" value="NAD(P)-binding Rossmann-like Domain"/>
    <property type="match status" value="1"/>
</dbReference>
<evidence type="ECO:0000313" key="6">
    <source>
        <dbReference type="EMBL" id="CAB5013751.1"/>
    </source>
</evidence>
<dbReference type="GO" id="GO:0016616">
    <property type="term" value="F:oxidoreductase activity, acting on the CH-OH group of donors, NAD or NADP as acceptor"/>
    <property type="evidence" value="ECO:0007669"/>
    <property type="project" value="InterPro"/>
</dbReference>
<dbReference type="InterPro" id="IPR036291">
    <property type="entry name" value="NAD(P)-bd_dom_sf"/>
</dbReference>
<dbReference type="InterPro" id="IPR006176">
    <property type="entry name" value="3-OHacyl-CoA_DH_NAD-bd"/>
</dbReference>
<sequence length="248" mass="26673">MGVKERIGVIGSGVMGTGIAQVLAVAGHEVWCHDVDQAALDRAAESVRTGRYGVVGAVERGKLTSDDAEAALARLHFVTDRDAALDTDLVIEAIPERLDLKLRFWADVDTSAPERTIFASNSSGFPIAALAAVTSRPDRMIGWHWASPAPIMRLAEIIRGPETSDATVAAVVRLATGAGKNPIVVNDTTRSWGYVANRIYSAMAREARHVVDEGIATPEQVDQLLMDCYRWPSGPFGMFTGATTGWKK</sequence>
<dbReference type="Pfam" id="PF00725">
    <property type="entry name" value="3HCDH"/>
    <property type="match status" value="1"/>
</dbReference>
<dbReference type="SUPFAM" id="SSF48179">
    <property type="entry name" value="6-phosphogluconate dehydrogenase C-terminal domain-like"/>
    <property type="match status" value="1"/>
</dbReference>
<dbReference type="GO" id="GO:0006631">
    <property type="term" value="P:fatty acid metabolic process"/>
    <property type="evidence" value="ECO:0007669"/>
    <property type="project" value="InterPro"/>
</dbReference>
<dbReference type="PANTHER" id="PTHR48075:SF5">
    <property type="entry name" value="3-HYDROXYBUTYRYL-COA DEHYDROGENASE"/>
    <property type="match status" value="1"/>
</dbReference>
<dbReference type="InterPro" id="IPR013328">
    <property type="entry name" value="6PGD_dom2"/>
</dbReference>
<feature type="domain" description="3-hydroxyacyl-CoA dehydrogenase C-terminal" evidence="2">
    <location>
        <begin position="193"/>
        <end position="239"/>
    </location>
</feature>
<evidence type="ECO:0000313" key="4">
    <source>
        <dbReference type="EMBL" id="CAB4836880.1"/>
    </source>
</evidence>
<dbReference type="GO" id="GO:0070403">
    <property type="term" value="F:NAD+ binding"/>
    <property type="evidence" value="ECO:0007669"/>
    <property type="project" value="InterPro"/>
</dbReference>
<dbReference type="AlphaFoldDB" id="A0A6J7Q9U0"/>
<dbReference type="PIRSF" id="PIRSF000105">
    <property type="entry name" value="HCDH"/>
    <property type="match status" value="1"/>
</dbReference>
<dbReference type="Gene3D" id="1.10.1040.10">
    <property type="entry name" value="N-(1-d-carboxylethyl)-l-norvaline Dehydrogenase, domain 2"/>
    <property type="match status" value="1"/>
</dbReference>
<dbReference type="InterPro" id="IPR008927">
    <property type="entry name" value="6-PGluconate_DH-like_C_sf"/>
</dbReference>
<dbReference type="InterPro" id="IPR006108">
    <property type="entry name" value="3HC_DH_C"/>
</dbReference>
<protein>
    <submittedName>
        <fullName evidence="6">Unannotated protein</fullName>
    </submittedName>
</protein>
<evidence type="ECO:0000256" key="1">
    <source>
        <dbReference type="ARBA" id="ARBA00023002"/>
    </source>
</evidence>
<dbReference type="EMBL" id="CAFBMH010000267">
    <property type="protein sequence ID" value="CAB4943717.1"/>
    <property type="molecule type" value="Genomic_DNA"/>
</dbReference>
<name>A0A6J7Q9U0_9ZZZZ</name>
<dbReference type="PANTHER" id="PTHR48075">
    <property type="entry name" value="3-HYDROXYACYL-COA DEHYDROGENASE FAMILY PROTEIN"/>
    <property type="match status" value="1"/>
</dbReference>
<evidence type="ECO:0000259" key="3">
    <source>
        <dbReference type="Pfam" id="PF02737"/>
    </source>
</evidence>
<dbReference type="SUPFAM" id="SSF51735">
    <property type="entry name" value="NAD(P)-binding Rossmann-fold domains"/>
    <property type="match status" value="1"/>
</dbReference>